<sequence length="1135" mass="129017">MADRELPDRGEQPDAGLVSRRQFLVSTAVAAGGLLLSHRWARAALVTLRPVQVDNPLATYPDRSWERLYRDQYRYDAEFTFMCVPNCTHNCRVKAVMRNGVMIRVEPPYTEGTATDLYGTKSHPGWHPRGCLKGYTLPRRIYGPHRVQAPMVRKGWKAWVEAGWPDPDDPANVEKYFRRGWDDWVKVSWDEAFTLVASTLLHIIKKYSGPEGAERLRRQGYDEAMIEAMHGSGAQTVKLRNGMALNGVIRINALTRFANMLALVDGNLGGRQWSSYDWHGDLQPGHPMVTGVKCSDVDLNDLRNARLMIFLGKNMVENKMADAHWWIEIIERGGKVVNISPEYSPASQKADYWIPVRPGSDIALLLGVARILMDEGLVDRDFVKQHTDLPLLVRMDTLKRLNARDIVPGYEPPPLGGYSESVQKIKPELRQKWGDFVVWDQKSGGPRIITRNDVGRHLVRKGIDPALEGSFRVRTVDGREVEVKPLYQLYREHLRDYDLDTVAEITGAPKDLIRQLALDLGTIKPAHLATGEGVNHYFHNDLTGRAAWLVMTLTGNVGRPGANFTHWAGNYRGENHPGLPVWVAEDPFRPNLDPDARPEDVPIRKLYKSEHPAYWNYGDKPLKVGGKIFTGKTHMPTPTKVMWIANSNHLNNAKWAHHMIEVVNKRVEMFIVNDWEWTGSCEHADVVFPVDSWAEMSQPDITSACSNPFLNAWKGGMPRLYDTRQDVEVMAGVAAKMADLTGDPRFRDYWKFVLEGRSEVYIQRVLDASSTTRGYKIDELLKSERDWLMMFRTYPRIFGWEQVHESKPWYTKTGRMELYKDEDEFIEAGENLIVHREPVEATPYLPNVIVGTHEAIRPVNLVSDLNSIDPDERSVRNVKMPWSQVKQTKNPLWEQGFRFYFLTPKSRHRVHSSWAMTDWNVIWDSSFGDPYRADPRTPNAGEAQLHINPEDARELGIEDGDYVWVDANPADRPYVGWKETDPYYKVARLKVRAHYNPSYPRGVTMMKHAIWIASPRTVEANETRPDGLAISPTGYLAHTRTGSHQSCTRGWLQPTHMTDSLVRKAYMGQEIGEGYEPDVHAPNTCPKETLVRITKAEDGGPGGKGKWKPAASGYAPGSESEAMKAYLSGKFVRMS</sequence>
<dbReference type="Proteomes" id="UP001163687">
    <property type="component" value="Chromosome"/>
</dbReference>
<keyword evidence="2" id="KW-0500">Molybdenum</keyword>
<organism evidence="9 10">
    <name type="scientific">Caldinitratiruptor microaerophilus</name>
    <dbReference type="NCBI Taxonomy" id="671077"/>
    <lineage>
        <taxon>Bacteria</taxon>
        <taxon>Bacillati</taxon>
        <taxon>Bacillota</taxon>
        <taxon>Clostridia</taxon>
        <taxon>Eubacteriales</taxon>
        <taxon>Symbiobacteriaceae</taxon>
        <taxon>Caldinitratiruptor</taxon>
    </lineage>
</organism>
<dbReference type="GO" id="GO:0009061">
    <property type="term" value="P:anaerobic respiration"/>
    <property type="evidence" value="ECO:0007669"/>
    <property type="project" value="TreeGrafter"/>
</dbReference>
<dbReference type="AlphaFoldDB" id="A0AA35G9Z8"/>
<evidence type="ECO:0000259" key="8">
    <source>
        <dbReference type="PROSITE" id="PS51669"/>
    </source>
</evidence>
<keyword evidence="3" id="KW-0479">Metal-binding</keyword>
<evidence type="ECO:0000313" key="9">
    <source>
        <dbReference type="EMBL" id="BDG61998.1"/>
    </source>
</evidence>
<dbReference type="Gene3D" id="3.40.50.740">
    <property type="match status" value="1"/>
</dbReference>
<dbReference type="KEGG" id="cmic:caldi_30880"/>
<dbReference type="GO" id="GO:0009055">
    <property type="term" value="F:electron transfer activity"/>
    <property type="evidence" value="ECO:0007669"/>
    <property type="project" value="TreeGrafter"/>
</dbReference>
<dbReference type="GO" id="GO:0016491">
    <property type="term" value="F:oxidoreductase activity"/>
    <property type="evidence" value="ECO:0007669"/>
    <property type="project" value="UniProtKB-KW"/>
</dbReference>
<dbReference type="Gene3D" id="3.40.50.12440">
    <property type="match status" value="1"/>
</dbReference>
<dbReference type="SUPFAM" id="SSF53706">
    <property type="entry name" value="Formate dehydrogenase/DMSO reductase, domains 1-3"/>
    <property type="match status" value="1"/>
</dbReference>
<keyword evidence="5" id="KW-0408">Iron</keyword>
<dbReference type="Pfam" id="PF00384">
    <property type="entry name" value="Molybdopterin"/>
    <property type="match status" value="2"/>
</dbReference>
<dbReference type="Gene3D" id="3.40.228.10">
    <property type="entry name" value="Dimethylsulfoxide Reductase, domain 2"/>
    <property type="match status" value="1"/>
</dbReference>
<evidence type="ECO:0000313" key="10">
    <source>
        <dbReference type="Proteomes" id="UP001163687"/>
    </source>
</evidence>
<dbReference type="RefSeq" id="WP_264842611.1">
    <property type="nucleotide sequence ID" value="NZ_AP025628.1"/>
</dbReference>
<keyword evidence="4" id="KW-0560">Oxidoreductase</keyword>
<evidence type="ECO:0000256" key="7">
    <source>
        <dbReference type="SAM" id="MobiDB-lite"/>
    </source>
</evidence>
<comment type="cofactor">
    <cofactor evidence="1">
        <name>Mo-bis(molybdopterin guanine dinucleotide)</name>
        <dbReference type="ChEBI" id="CHEBI:60539"/>
    </cofactor>
</comment>
<dbReference type="PANTHER" id="PTHR43742">
    <property type="entry name" value="TRIMETHYLAMINE-N-OXIDE REDUCTASE"/>
    <property type="match status" value="1"/>
</dbReference>
<feature type="domain" description="4Fe-4S Mo/W bis-MGD-type" evidence="8">
    <location>
        <begin position="77"/>
        <end position="145"/>
    </location>
</feature>
<dbReference type="InterPro" id="IPR006963">
    <property type="entry name" value="Mopterin_OxRdtase_4Fe-4S_dom"/>
</dbReference>
<gene>
    <name evidence="9" type="ORF">caldi_30880</name>
</gene>
<dbReference type="InterPro" id="IPR009010">
    <property type="entry name" value="Asp_de-COase-like_dom_sf"/>
</dbReference>
<dbReference type="Gene3D" id="2.40.40.20">
    <property type="match status" value="1"/>
</dbReference>
<feature type="region of interest" description="Disordered" evidence="7">
    <location>
        <begin position="1096"/>
        <end position="1115"/>
    </location>
</feature>
<dbReference type="InterPro" id="IPR006311">
    <property type="entry name" value="TAT_signal"/>
</dbReference>
<accession>A0AA35G9Z8</accession>
<dbReference type="SUPFAM" id="SSF50692">
    <property type="entry name" value="ADC-like"/>
    <property type="match status" value="1"/>
</dbReference>
<dbReference type="InterPro" id="IPR050612">
    <property type="entry name" value="Prok_Mopterin_Oxidored"/>
</dbReference>
<reference evidence="9" key="1">
    <citation type="submission" date="2022-03" db="EMBL/GenBank/DDBJ databases">
        <title>Complete genome sequence of Caldinitratiruptor microaerophilus.</title>
        <authorList>
            <person name="Mukaiyama R."/>
            <person name="Nishiyama T."/>
            <person name="Ueda K."/>
        </authorList>
    </citation>
    <scope>NUCLEOTIDE SEQUENCE</scope>
    <source>
        <strain evidence="9">JCM 16183</strain>
    </source>
</reference>
<dbReference type="GO" id="GO:0030288">
    <property type="term" value="C:outer membrane-bounded periplasmic space"/>
    <property type="evidence" value="ECO:0007669"/>
    <property type="project" value="TreeGrafter"/>
</dbReference>
<keyword evidence="10" id="KW-1185">Reference proteome</keyword>
<evidence type="ECO:0000256" key="6">
    <source>
        <dbReference type="ARBA" id="ARBA00023014"/>
    </source>
</evidence>
<dbReference type="PANTHER" id="PTHR43742:SF10">
    <property type="entry name" value="TRIMETHYLAMINE-N-OXIDE REDUCTASE 2"/>
    <property type="match status" value="1"/>
</dbReference>
<dbReference type="InterPro" id="IPR006656">
    <property type="entry name" value="Mopterin_OxRdtase"/>
</dbReference>
<evidence type="ECO:0000256" key="4">
    <source>
        <dbReference type="ARBA" id="ARBA00023002"/>
    </source>
</evidence>
<evidence type="ECO:0000256" key="3">
    <source>
        <dbReference type="ARBA" id="ARBA00022723"/>
    </source>
</evidence>
<dbReference type="PROSITE" id="PS51669">
    <property type="entry name" value="4FE4S_MOW_BIS_MGD"/>
    <property type="match status" value="1"/>
</dbReference>
<evidence type="ECO:0000256" key="1">
    <source>
        <dbReference type="ARBA" id="ARBA00001942"/>
    </source>
</evidence>
<dbReference type="PROSITE" id="PS51318">
    <property type="entry name" value="TAT"/>
    <property type="match status" value="1"/>
</dbReference>
<keyword evidence="6" id="KW-0411">Iron-sulfur</keyword>
<name>A0AA35G9Z8_9FIRM</name>
<evidence type="ECO:0000256" key="5">
    <source>
        <dbReference type="ARBA" id="ARBA00023004"/>
    </source>
</evidence>
<dbReference type="EMBL" id="AP025628">
    <property type="protein sequence ID" value="BDG61998.1"/>
    <property type="molecule type" value="Genomic_DNA"/>
</dbReference>
<dbReference type="GO" id="GO:0051536">
    <property type="term" value="F:iron-sulfur cluster binding"/>
    <property type="evidence" value="ECO:0007669"/>
    <property type="project" value="UniProtKB-KW"/>
</dbReference>
<protein>
    <recommendedName>
        <fullName evidence="8">4Fe-4S Mo/W bis-MGD-type domain-containing protein</fullName>
    </recommendedName>
</protein>
<evidence type="ECO:0000256" key="2">
    <source>
        <dbReference type="ARBA" id="ARBA00022505"/>
    </source>
</evidence>
<dbReference type="GO" id="GO:0030151">
    <property type="term" value="F:molybdenum ion binding"/>
    <property type="evidence" value="ECO:0007669"/>
    <property type="project" value="TreeGrafter"/>
</dbReference>
<proteinExistence type="predicted"/>